<evidence type="ECO:0000256" key="3">
    <source>
        <dbReference type="ARBA" id="ARBA00023015"/>
    </source>
</evidence>
<evidence type="ECO:0000313" key="6">
    <source>
        <dbReference type="EMBL" id="ESL03219.1"/>
    </source>
</evidence>
<sequence length="519" mass="60429">MVIIGRKFNYFSLYNKINYGSLISVVLTSGNKVCISNKAGVPSCKKCKAFKECKMRGFIGIPIIYDKEVLGVLALILQKSKCKKMFEKIDSTVTFMENMASLIAKRIHEHNVRKSLKAKVNQIETIINIMQDALAYTDRFGNIIYKNKAFQTIFEKQGDVTNVCDIYPELQRIIRKGRKIENIKISIEYNRVYFYGTLTCEPILSNASITDEFLCCFRSYRSIQSDSVLFASGTLVTFSWLSKYIGKEITDKAKEISQGNTSILIESDDNAINELIAKAIINYSDRRLQNMKVIYMQNVYRDLMDSFLFDEHGLLWSMDKGTIVIVQPEKMLLHIQNKLAEYLKNEYSMIKLNKKSEPSVRSIFCTTENLSELVREGLFSRALYEQISKITLKNVETVYNNKLLFSRFFESGIKYYNRIYGKTHTDKTEDFFEELWNKRKEYDLGMLETLIEVFVKDGKDKIKNSDEEAISFTNKEIEKYRLKELLVKGMSKKDICRILGYSRSTLYRKIKKYKFEEFG</sequence>
<evidence type="ECO:0000259" key="5">
    <source>
        <dbReference type="PROSITE" id="PS50045"/>
    </source>
</evidence>
<dbReference type="eggNOG" id="COG3829">
    <property type="taxonomic scope" value="Bacteria"/>
</dbReference>
<dbReference type="SUPFAM" id="SSF52540">
    <property type="entry name" value="P-loop containing nucleoside triphosphate hydrolases"/>
    <property type="match status" value="1"/>
</dbReference>
<dbReference type="InterPro" id="IPR009057">
    <property type="entry name" value="Homeodomain-like_sf"/>
</dbReference>
<dbReference type="InterPro" id="IPR029016">
    <property type="entry name" value="GAF-like_dom_sf"/>
</dbReference>
<dbReference type="STRING" id="592026.GCWU0000282_002093"/>
<dbReference type="PANTHER" id="PTHR32071">
    <property type="entry name" value="TRANSCRIPTIONAL REGULATORY PROTEIN"/>
    <property type="match status" value="1"/>
</dbReference>
<dbReference type="HOGENOM" id="CLU_000445_8_1_9"/>
<dbReference type="Gene3D" id="1.10.10.60">
    <property type="entry name" value="Homeodomain-like"/>
    <property type="match status" value="1"/>
</dbReference>
<dbReference type="eggNOG" id="COG2203">
    <property type="taxonomic scope" value="Bacteria"/>
</dbReference>
<dbReference type="EMBL" id="ACIL03000013">
    <property type="protein sequence ID" value="ESL03219.1"/>
    <property type="molecule type" value="Genomic_DNA"/>
</dbReference>
<dbReference type="GO" id="GO:0005524">
    <property type="term" value="F:ATP binding"/>
    <property type="evidence" value="ECO:0007669"/>
    <property type="project" value="UniProtKB-KW"/>
</dbReference>
<keyword evidence="2" id="KW-0067">ATP-binding</keyword>
<dbReference type="Gene3D" id="3.30.450.40">
    <property type="match status" value="1"/>
</dbReference>
<dbReference type="PROSITE" id="PS50045">
    <property type="entry name" value="SIGMA54_INTERACT_4"/>
    <property type="match status" value="1"/>
</dbReference>
<gene>
    <name evidence="6" type="ORF">GCWU0000282_002093</name>
</gene>
<organism evidence="6 7">
    <name type="scientific">Catonella morbi ATCC 51271</name>
    <dbReference type="NCBI Taxonomy" id="592026"/>
    <lineage>
        <taxon>Bacteria</taxon>
        <taxon>Bacillati</taxon>
        <taxon>Bacillota</taxon>
        <taxon>Clostridia</taxon>
        <taxon>Lachnospirales</taxon>
        <taxon>Lachnospiraceae</taxon>
        <taxon>Catonella</taxon>
    </lineage>
</organism>
<feature type="domain" description="Sigma-54 factor interaction" evidence="5">
    <location>
        <begin position="247"/>
        <end position="393"/>
    </location>
</feature>
<accession>V2XM29</accession>
<evidence type="ECO:0000313" key="7">
    <source>
        <dbReference type="Proteomes" id="UP000018227"/>
    </source>
</evidence>
<dbReference type="GO" id="GO:0003677">
    <property type="term" value="F:DNA binding"/>
    <property type="evidence" value="ECO:0007669"/>
    <property type="project" value="UniProtKB-KW"/>
</dbReference>
<dbReference type="AlphaFoldDB" id="V2XM29"/>
<name>V2XM29_9FIRM</name>
<dbReference type="Pfam" id="PF00158">
    <property type="entry name" value="Sigma54_activat"/>
    <property type="match status" value="1"/>
</dbReference>
<dbReference type="GO" id="GO:0006355">
    <property type="term" value="P:regulation of DNA-templated transcription"/>
    <property type="evidence" value="ECO:0007669"/>
    <property type="project" value="InterPro"/>
</dbReference>
<dbReference type="OrthoDB" id="9764280at2"/>
<dbReference type="Proteomes" id="UP000018227">
    <property type="component" value="Unassembled WGS sequence"/>
</dbReference>
<evidence type="ECO:0000256" key="1">
    <source>
        <dbReference type="ARBA" id="ARBA00022741"/>
    </source>
</evidence>
<dbReference type="GO" id="GO:0000150">
    <property type="term" value="F:DNA strand exchange activity"/>
    <property type="evidence" value="ECO:0007669"/>
    <property type="project" value="InterPro"/>
</dbReference>
<dbReference type="Gene3D" id="3.40.50.300">
    <property type="entry name" value="P-loop containing nucleotide triphosphate hydrolases"/>
    <property type="match status" value="1"/>
</dbReference>
<keyword evidence="3" id="KW-0805">Transcription regulation</keyword>
<evidence type="ECO:0000256" key="4">
    <source>
        <dbReference type="ARBA" id="ARBA00023163"/>
    </source>
</evidence>
<protein>
    <submittedName>
        <fullName evidence="6">Transcriptional regulator, Fis family</fullName>
    </submittedName>
</protein>
<comment type="caution">
    <text evidence="6">The sequence shown here is derived from an EMBL/GenBank/DDBJ whole genome shotgun (WGS) entry which is preliminary data.</text>
</comment>
<dbReference type="InterPro" id="IPR002078">
    <property type="entry name" value="Sigma_54_int"/>
</dbReference>
<dbReference type="Pfam" id="PF01590">
    <property type="entry name" value="GAF"/>
    <property type="match status" value="1"/>
</dbReference>
<dbReference type="InterPro" id="IPR006120">
    <property type="entry name" value="Resolvase_HTH_dom"/>
</dbReference>
<keyword evidence="1" id="KW-0547">Nucleotide-binding</keyword>
<dbReference type="InterPro" id="IPR003018">
    <property type="entry name" value="GAF"/>
</dbReference>
<keyword evidence="7" id="KW-1185">Reference proteome</keyword>
<evidence type="ECO:0000256" key="2">
    <source>
        <dbReference type="ARBA" id="ARBA00022840"/>
    </source>
</evidence>
<dbReference type="Pfam" id="PF02796">
    <property type="entry name" value="HTH_7"/>
    <property type="match status" value="1"/>
</dbReference>
<dbReference type="SUPFAM" id="SSF46689">
    <property type="entry name" value="Homeodomain-like"/>
    <property type="match status" value="1"/>
</dbReference>
<reference evidence="6 7" key="1">
    <citation type="submission" date="2013-06" db="EMBL/GenBank/DDBJ databases">
        <authorList>
            <person name="Weinstock G."/>
            <person name="Sodergren E."/>
            <person name="Clifton S."/>
            <person name="Fulton L."/>
            <person name="Fulton B."/>
            <person name="Courtney L."/>
            <person name="Fronick C."/>
            <person name="Harrison M."/>
            <person name="Strong C."/>
            <person name="Farmer C."/>
            <person name="Delahaunty K."/>
            <person name="Markovic C."/>
            <person name="Hall O."/>
            <person name="Minx P."/>
            <person name="Tomlinson C."/>
            <person name="Mitreva M."/>
            <person name="Nelson J."/>
            <person name="Hou S."/>
            <person name="Wollam A."/>
            <person name="Pepin K.H."/>
            <person name="Johnson M."/>
            <person name="Bhonagiri V."/>
            <person name="Nash W.E."/>
            <person name="Warren W."/>
            <person name="Chinwalla A."/>
            <person name="Mardis E.R."/>
            <person name="Wilson R.K."/>
        </authorList>
    </citation>
    <scope>NUCLEOTIDE SEQUENCE [LARGE SCALE GENOMIC DNA]</scope>
    <source>
        <strain evidence="6 7">ATCC 51271</strain>
    </source>
</reference>
<dbReference type="InterPro" id="IPR027417">
    <property type="entry name" value="P-loop_NTPase"/>
</dbReference>
<keyword evidence="4" id="KW-0804">Transcription</keyword>
<proteinExistence type="predicted"/>